<sequence length="119" mass="12949">MKKSDTGVNKTLIGLLRRATAVINEETQLLIDAPNADVSGIVARKNRYLFELSIAMEDTKIGPDDDKVLSALKNLKEAADRNERRLAAQIDAAREIVGILGNLAQANAKDGTYAAHRSF</sequence>
<evidence type="ECO:0008006" key="3">
    <source>
        <dbReference type="Google" id="ProtNLM"/>
    </source>
</evidence>
<accession>A0A0M9GKU8</accession>
<dbReference type="EMBL" id="JXMU01000029">
    <property type="protein sequence ID" value="KPB00120.1"/>
    <property type="molecule type" value="Genomic_DNA"/>
</dbReference>
<dbReference type="Proteomes" id="UP000038011">
    <property type="component" value="Unassembled WGS sequence"/>
</dbReference>
<dbReference type="AlphaFoldDB" id="A0A0M9GKU8"/>
<gene>
    <name evidence="1" type="ORF">SU32_15535</name>
</gene>
<dbReference type="OrthoDB" id="8479945at2"/>
<keyword evidence="2" id="KW-1185">Reference proteome</keyword>
<proteinExistence type="predicted"/>
<dbReference type="RefSeq" id="WP_054000295.1">
    <property type="nucleotide sequence ID" value="NZ_JXMU01000029.1"/>
</dbReference>
<reference evidence="1 2" key="1">
    <citation type="submission" date="2015-01" db="EMBL/GenBank/DDBJ databases">
        <title>Ahrensia donghaiensis sp. nov., a novel dimethylsulphoniopropionate-cleavage bacterium isolated from seawater and emended descriptions of the genus Ahrensia and Ahrensia kielensis.</title>
        <authorList>
            <person name="Liu J."/>
        </authorList>
    </citation>
    <scope>NUCLEOTIDE SEQUENCE [LARGE SCALE GENOMIC DNA]</scope>
    <source>
        <strain evidence="1 2">LZD062</strain>
    </source>
</reference>
<evidence type="ECO:0000313" key="2">
    <source>
        <dbReference type="Proteomes" id="UP000038011"/>
    </source>
</evidence>
<dbReference type="PATRIC" id="fig|1514904.3.peg.2252"/>
<evidence type="ECO:0000313" key="1">
    <source>
        <dbReference type="EMBL" id="KPB00120.1"/>
    </source>
</evidence>
<organism evidence="1 2">
    <name type="scientific">Ahrensia marina</name>
    <dbReference type="NCBI Taxonomy" id="1514904"/>
    <lineage>
        <taxon>Bacteria</taxon>
        <taxon>Pseudomonadati</taxon>
        <taxon>Pseudomonadota</taxon>
        <taxon>Alphaproteobacteria</taxon>
        <taxon>Hyphomicrobiales</taxon>
        <taxon>Ahrensiaceae</taxon>
        <taxon>Ahrensia</taxon>
    </lineage>
</organism>
<name>A0A0M9GKU8_9HYPH</name>
<protein>
    <recommendedName>
        <fullName evidence="3">Flagellar protein FlgN</fullName>
    </recommendedName>
</protein>
<comment type="caution">
    <text evidence="1">The sequence shown here is derived from an EMBL/GenBank/DDBJ whole genome shotgun (WGS) entry which is preliminary data.</text>
</comment>